<dbReference type="SMART" id="SM00487">
    <property type="entry name" value="DEXDc"/>
    <property type="match status" value="1"/>
</dbReference>
<dbReference type="InterPro" id="IPR005580">
    <property type="entry name" value="DbpA/CsdA_RNA-bd_dom"/>
</dbReference>
<evidence type="ECO:0000256" key="5">
    <source>
        <dbReference type="ARBA" id="ARBA00038437"/>
    </source>
</evidence>
<dbReference type="InterPro" id="IPR011545">
    <property type="entry name" value="DEAD/DEAH_box_helicase_dom"/>
</dbReference>
<dbReference type="PROSITE" id="PS51192">
    <property type="entry name" value="HELICASE_ATP_BIND_1"/>
    <property type="match status" value="1"/>
</dbReference>
<dbReference type="PROSITE" id="PS51195">
    <property type="entry name" value="Q_MOTIF"/>
    <property type="match status" value="1"/>
</dbReference>
<evidence type="ECO:0000313" key="13">
    <source>
        <dbReference type="Proteomes" id="UP000486602"/>
    </source>
</evidence>
<dbReference type="Pfam" id="PF03880">
    <property type="entry name" value="DbpA"/>
    <property type="match status" value="1"/>
</dbReference>
<dbReference type="PANTHER" id="PTHR47959:SF13">
    <property type="entry name" value="ATP-DEPENDENT RNA HELICASE RHLE"/>
    <property type="match status" value="1"/>
</dbReference>
<dbReference type="CDD" id="cd12252">
    <property type="entry name" value="RRM_DbpA"/>
    <property type="match status" value="1"/>
</dbReference>
<keyword evidence="2 7" id="KW-0378">Hydrolase</keyword>
<organism evidence="12 13">
    <name type="scientific">Cryomorpha ignava</name>
    <dbReference type="NCBI Taxonomy" id="101383"/>
    <lineage>
        <taxon>Bacteria</taxon>
        <taxon>Pseudomonadati</taxon>
        <taxon>Bacteroidota</taxon>
        <taxon>Flavobacteriia</taxon>
        <taxon>Flavobacteriales</taxon>
        <taxon>Cryomorphaceae</taxon>
        <taxon>Cryomorpha</taxon>
    </lineage>
</organism>
<dbReference type="PANTHER" id="PTHR47959">
    <property type="entry name" value="ATP-DEPENDENT RNA HELICASE RHLE-RELATED"/>
    <property type="match status" value="1"/>
</dbReference>
<name>A0A7K3WTE9_9FLAO</name>
<dbReference type="SUPFAM" id="SSF52540">
    <property type="entry name" value="P-loop containing nucleoside triphosphate hydrolases"/>
    <property type="match status" value="1"/>
</dbReference>
<evidence type="ECO:0000256" key="4">
    <source>
        <dbReference type="ARBA" id="ARBA00022840"/>
    </source>
</evidence>
<dbReference type="PROSITE" id="PS51194">
    <property type="entry name" value="HELICASE_CTER"/>
    <property type="match status" value="1"/>
</dbReference>
<feature type="compositionally biased region" description="Gly residues" evidence="8">
    <location>
        <begin position="593"/>
        <end position="608"/>
    </location>
</feature>
<comment type="similarity">
    <text evidence="5 7">Belongs to the DEAD box helicase family.</text>
</comment>
<keyword evidence="4 7" id="KW-0067">ATP-binding</keyword>
<feature type="domain" description="Helicase C-terminal" evidence="10">
    <location>
        <begin position="232"/>
        <end position="376"/>
    </location>
</feature>
<dbReference type="AlphaFoldDB" id="A0A7K3WTE9"/>
<keyword evidence="1 7" id="KW-0547">Nucleotide-binding</keyword>
<dbReference type="CDD" id="cd00268">
    <property type="entry name" value="DEADc"/>
    <property type="match status" value="1"/>
</dbReference>
<evidence type="ECO:0000256" key="3">
    <source>
        <dbReference type="ARBA" id="ARBA00022806"/>
    </source>
</evidence>
<dbReference type="Gene3D" id="3.40.50.300">
    <property type="entry name" value="P-loop containing nucleotide triphosphate hydrolases"/>
    <property type="match status" value="2"/>
</dbReference>
<keyword evidence="13" id="KW-1185">Reference proteome</keyword>
<evidence type="ECO:0000256" key="8">
    <source>
        <dbReference type="SAM" id="MobiDB-lite"/>
    </source>
</evidence>
<dbReference type="GO" id="GO:0003676">
    <property type="term" value="F:nucleic acid binding"/>
    <property type="evidence" value="ECO:0007669"/>
    <property type="project" value="InterPro"/>
</dbReference>
<dbReference type="GO" id="GO:0005829">
    <property type="term" value="C:cytosol"/>
    <property type="evidence" value="ECO:0007669"/>
    <property type="project" value="TreeGrafter"/>
</dbReference>
<feature type="region of interest" description="Disordered" evidence="8">
    <location>
        <begin position="573"/>
        <end position="639"/>
    </location>
</feature>
<dbReference type="SMART" id="SM00490">
    <property type="entry name" value="HELICc"/>
    <property type="match status" value="1"/>
</dbReference>
<evidence type="ECO:0000256" key="1">
    <source>
        <dbReference type="ARBA" id="ARBA00022741"/>
    </source>
</evidence>
<proteinExistence type="inferred from homology"/>
<evidence type="ECO:0000259" key="9">
    <source>
        <dbReference type="PROSITE" id="PS51192"/>
    </source>
</evidence>
<feature type="region of interest" description="Disordered" evidence="8">
    <location>
        <begin position="440"/>
        <end position="500"/>
    </location>
</feature>
<feature type="short sequence motif" description="Q motif" evidence="6">
    <location>
        <begin position="2"/>
        <end position="30"/>
    </location>
</feature>
<dbReference type="InterPro" id="IPR044742">
    <property type="entry name" value="DEAD/DEAH_RhlB"/>
</dbReference>
<dbReference type="Pfam" id="PF00271">
    <property type="entry name" value="Helicase_C"/>
    <property type="match status" value="1"/>
</dbReference>
<dbReference type="InterPro" id="IPR014001">
    <property type="entry name" value="Helicase_ATP-bd"/>
</dbReference>
<evidence type="ECO:0000259" key="10">
    <source>
        <dbReference type="PROSITE" id="PS51194"/>
    </source>
</evidence>
<dbReference type="Gene3D" id="3.30.70.330">
    <property type="match status" value="1"/>
</dbReference>
<evidence type="ECO:0000256" key="2">
    <source>
        <dbReference type="ARBA" id="ARBA00022801"/>
    </source>
</evidence>
<dbReference type="InterPro" id="IPR050079">
    <property type="entry name" value="DEAD_box_RNA_helicase"/>
</dbReference>
<dbReference type="InterPro" id="IPR000629">
    <property type="entry name" value="RNA-helicase_DEAD-box_CS"/>
</dbReference>
<feature type="domain" description="Helicase ATP-binding" evidence="9">
    <location>
        <begin position="34"/>
        <end position="205"/>
    </location>
</feature>
<evidence type="ECO:0000256" key="7">
    <source>
        <dbReference type="RuleBase" id="RU000492"/>
    </source>
</evidence>
<dbReference type="GO" id="GO:0005524">
    <property type="term" value="F:ATP binding"/>
    <property type="evidence" value="ECO:0007669"/>
    <property type="project" value="UniProtKB-KW"/>
</dbReference>
<dbReference type="CDD" id="cd18787">
    <property type="entry name" value="SF2_C_DEAD"/>
    <property type="match status" value="1"/>
</dbReference>
<evidence type="ECO:0000259" key="11">
    <source>
        <dbReference type="PROSITE" id="PS51195"/>
    </source>
</evidence>
<dbReference type="PROSITE" id="PS00039">
    <property type="entry name" value="DEAD_ATP_HELICASE"/>
    <property type="match status" value="1"/>
</dbReference>
<feature type="compositionally biased region" description="Basic and acidic residues" evidence="8">
    <location>
        <begin position="447"/>
        <end position="495"/>
    </location>
</feature>
<dbReference type="RefSeq" id="WP_163286140.1">
    <property type="nucleotide sequence ID" value="NZ_JAAGVY010000032.1"/>
</dbReference>
<accession>A0A7K3WTE9</accession>
<dbReference type="GO" id="GO:0003724">
    <property type="term" value="F:RNA helicase activity"/>
    <property type="evidence" value="ECO:0007669"/>
    <property type="project" value="InterPro"/>
</dbReference>
<dbReference type="GO" id="GO:0016787">
    <property type="term" value="F:hydrolase activity"/>
    <property type="evidence" value="ECO:0007669"/>
    <property type="project" value="UniProtKB-KW"/>
</dbReference>
<evidence type="ECO:0000313" key="12">
    <source>
        <dbReference type="EMBL" id="NEN24746.1"/>
    </source>
</evidence>
<dbReference type="InterPro" id="IPR027417">
    <property type="entry name" value="P-loop_NTPase"/>
</dbReference>
<feature type="domain" description="DEAD-box RNA helicase Q" evidence="11">
    <location>
        <begin position="2"/>
        <end position="30"/>
    </location>
</feature>
<dbReference type="InterPro" id="IPR001650">
    <property type="entry name" value="Helicase_C-like"/>
</dbReference>
<reference evidence="12 13" key="1">
    <citation type="submission" date="2020-02" db="EMBL/GenBank/DDBJ databases">
        <title>Out from the shadows clarifying the taxonomy of the family Cryomorphaceae and related taxa by utilizing the GTDB taxonomic framework.</title>
        <authorList>
            <person name="Bowman J.P."/>
        </authorList>
    </citation>
    <scope>NUCLEOTIDE SEQUENCE [LARGE SCALE GENOMIC DNA]</scope>
    <source>
        <strain evidence="12 13">QSSC 1-22</strain>
    </source>
</reference>
<dbReference type="Proteomes" id="UP000486602">
    <property type="component" value="Unassembled WGS sequence"/>
</dbReference>
<comment type="caution">
    <text evidence="12">The sequence shown here is derived from an EMBL/GenBank/DDBJ whole genome shotgun (WGS) entry which is preliminary data.</text>
</comment>
<dbReference type="Pfam" id="PF00270">
    <property type="entry name" value="DEAD"/>
    <property type="match status" value="1"/>
</dbReference>
<gene>
    <name evidence="12" type="ORF">G3O08_14670</name>
</gene>
<dbReference type="EMBL" id="JAAGVY010000032">
    <property type="protein sequence ID" value="NEN24746.1"/>
    <property type="molecule type" value="Genomic_DNA"/>
</dbReference>
<protein>
    <submittedName>
        <fullName evidence="12">DEAD/DEAH box helicase</fullName>
    </submittedName>
</protein>
<sequence length="639" mass="70456">MITFEESGLKPEILRAVADMGFENPTPVQAETLPLLHEPPTNLIALAQTGTGKTAAFGLPLIHRIDASNKKTQALVLCPTRELCLQITKDFENYMKYLPKIAVTAIYGGAPIHTQERQLNKGSQIVVGTPGRVIDMIKRGALDLANIEWFILDEADEMLNMGFKDDLEIIFNKTPSEKATWLFSATMPPRVESISKRYMKDAQRIAVGKRNEGAANVSHEYYVVQARDRFEALRRIVAVHDEFYGVVFCRTRQETTDVSSKLISMGYPAEAISGALSQQQRDHVMGRFRKGQLKLLIATDVAARGIDIDDLTHVINFQLPDDPEVYVHRSGRTGRAGKSGIAVSIIHGRQKNKIRELEKMTGKSFQVKQVPTMDEIGRKKVVALAEEMVNAKVKGKAVDSILTEVYLMMEGMTREDLIDQFTKWAYVQALAGESAASTDINISAKGGDSDRPERGNRRERRDSGDDGGGRRERIRRDDDDGGGRRERTRRDDDGGKSFTRVDFNIGSEQNLNPGRLMGMINEVMNNSSINFGKIEIDRENSAIDIDSEHASNVAVSLEGMQFGAKQLRVELSDKPLGKVGRPSKGGSSRSSDGGAGFGKSRSGGGGGYSDRKSGGDKYDKKKGSFKGGKSKTGYKGRKK</sequence>
<dbReference type="InterPro" id="IPR014014">
    <property type="entry name" value="RNA_helicase_DEAD_Q_motif"/>
</dbReference>
<evidence type="ECO:0000256" key="6">
    <source>
        <dbReference type="PROSITE-ProRule" id="PRU00552"/>
    </source>
</evidence>
<feature type="compositionally biased region" description="Low complexity" evidence="8">
    <location>
        <begin position="577"/>
        <end position="592"/>
    </location>
</feature>
<feature type="compositionally biased region" description="Basic and acidic residues" evidence="8">
    <location>
        <begin position="609"/>
        <end position="622"/>
    </location>
</feature>
<dbReference type="InterPro" id="IPR012677">
    <property type="entry name" value="Nucleotide-bd_a/b_plait_sf"/>
</dbReference>
<feature type="compositionally biased region" description="Basic residues" evidence="8">
    <location>
        <begin position="628"/>
        <end position="639"/>
    </location>
</feature>
<keyword evidence="3 7" id="KW-0347">Helicase</keyword>